<accession>A0A9J7HFG6</accession>
<dbReference type="AlphaFoldDB" id="A0A9J7HFG6"/>
<evidence type="ECO:0000313" key="2">
    <source>
        <dbReference type="RefSeq" id="XP_035309385.1"/>
    </source>
</evidence>
<dbReference type="KEGG" id="cge:103160880"/>
<evidence type="ECO:0000313" key="1">
    <source>
        <dbReference type="Proteomes" id="UP001108280"/>
    </source>
</evidence>
<organism evidence="1 2">
    <name type="scientific">Cricetulus griseus</name>
    <name type="common">Chinese hamster</name>
    <name type="synonym">Cricetulus barabensis griseus</name>
    <dbReference type="NCBI Taxonomy" id="10029"/>
    <lineage>
        <taxon>Eukaryota</taxon>
        <taxon>Metazoa</taxon>
        <taxon>Chordata</taxon>
        <taxon>Craniata</taxon>
        <taxon>Vertebrata</taxon>
        <taxon>Euteleostomi</taxon>
        <taxon>Mammalia</taxon>
        <taxon>Eutheria</taxon>
        <taxon>Euarchontoglires</taxon>
        <taxon>Glires</taxon>
        <taxon>Rodentia</taxon>
        <taxon>Myomorpha</taxon>
        <taxon>Muroidea</taxon>
        <taxon>Cricetidae</taxon>
        <taxon>Cricetinae</taxon>
        <taxon>Cricetulus</taxon>
    </lineage>
</organism>
<protein>
    <submittedName>
        <fullName evidence="2">Uncharacterized protein LOC103160880</fullName>
    </submittedName>
</protein>
<reference evidence="1" key="2">
    <citation type="journal article" date="2020" name="Biotechnol. Bioeng.">
        <title>Chromosome-scale scaffolds for the Chinese hamster reference genome assembly to facilitate the study of the CHO epigenome.</title>
        <authorList>
            <person name="Hilliard W."/>
            <person name="MacDonald M."/>
            <person name="Lee K.H."/>
        </authorList>
    </citation>
    <scope>NUCLEOTIDE SEQUENCE [LARGE SCALE GENOMIC DNA]</scope>
    <source>
        <strain evidence="1">17A/GY</strain>
    </source>
</reference>
<proteinExistence type="predicted"/>
<keyword evidence="1" id="KW-1185">Reference proteome</keyword>
<dbReference type="RefSeq" id="XP_035309385.1">
    <property type="nucleotide sequence ID" value="XM_035453494.1"/>
</dbReference>
<dbReference type="GeneID" id="103160880"/>
<gene>
    <name evidence="2" type="primary">LOC103160880</name>
</gene>
<reference evidence="2" key="3">
    <citation type="submission" date="2025-08" db="UniProtKB">
        <authorList>
            <consortium name="RefSeq"/>
        </authorList>
    </citation>
    <scope>IDENTIFICATION</scope>
    <source>
        <strain evidence="2">17A/GY</strain>
        <tissue evidence="2">Liver</tissue>
    </source>
</reference>
<reference evidence="1" key="1">
    <citation type="journal article" date="2018" name="Biotechnol. Bioeng.">
        <title>A reference genome of the Chinese hamster based on a hybrid assembly strategy.</title>
        <authorList>
            <person name="Rupp O."/>
            <person name="MacDonald M.L."/>
            <person name="Li S."/>
            <person name="Dhiman H."/>
            <person name="Polson S."/>
            <person name="Griep S."/>
            <person name="Heffner K."/>
            <person name="Hernandez I."/>
            <person name="Brinkrolf K."/>
            <person name="Jadhav V."/>
            <person name="Samoudi M."/>
            <person name="Hao H."/>
            <person name="Kingham B."/>
            <person name="Goesmann A."/>
            <person name="Betenbaugh M.J."/>
            <person name="Lewis N.E."/>
            <person name="Borth N."/>
            <person name="Lee K.H."/>
        </authorList>
    </citation>
    <scope>NUCLEOTIDE SEQUENCE [LARGE SCALE GENOMIC DNA]</scope>
    <source>
        <strain evidence="1">17A/GY</strain>
    </source>
</reference>
<name>A0A9J7HFG6_CRIGR</name>
<sequence length="98" mass="11111">MLFSYFNVLWFSASKGGTSRPEGCPLPLHTETCSHKMEASWRKGAHPAKATPEDKWRRVDDPFCCKGSRLVNQGKLLQLPSYEAKRSLAYLRHGKTQS</sequence>
<dbReference type="Proteomes" id="UP001108280">
    <property type="component" value="Chromosome 1"/>
</dbReference>